<sequence>MYSRPGLAFLCLWAITDAYNVLIIGGTRFSGAALWKELYDRGHTVTVYNRGKTPAQAVVRESVDDFDARIRAATFLQGDRQDPEQLRRLIDPDRYDYVYDMNAREEPDTKPLASLFVGHSQLKQYVFMSSAGVYLLSDEMPHLETDAVDANSRHKGKLESEACLQALGIPWCSFRPTYICGPGNYNPVERYFFERLEAGRPVCVPSHGQHLTGLGHVEDLAVAMANVVDRHTVTTGKTYNVQNRQAITFDGVVRTAAAVTGRARDSVEIVHYDPGTVEFPAGAKAFPMRPQHFFCGVERAVQDLEWTPRFDTVEAILRDSYENDFVSLRDSGGLRDDFVCDDIVLQKIQGVSKAAAEGASV</sequence>
<dbReference type="InterPro" id="IPR001509">
    <property type="entry name" value="Epimerase_deHydtase"/>
</dbReference>
<dbReference type="Pfam" id="PF01370">
    <property type="entry name" value="Epimerase"/>
    <property type="match status" value="1"/>
</dbReference>
<gene>
    <name evidence="2" type="ORF">PTTT1_LOCUS32339</name>
</gene>
<evidence type="ECO:0000259" key="1">
    <source>
        <dbReference type="Pfam" id="PF01370"/>
    </source>
</evidence>
<accession>A0A8J9S9U8</accession>
<name>A0A8J9S9U8_PHATR</name>
<dbReference type="PANTHER" id="PTHR43725:SF8">
    <property type="entry name" value="CHLOROPLAST STEM-LOOP BINDING PROTEIN OF 41 KDA B, CHLOROPLASTIC"/>
    <property type="match status" value="1"/>
</dbReference>
<dbReference type="EMBL" id="OU594963">
    <property type="protein sequence ID" value="CAG9286442.1"/>
    <property type="molecule type" value="Genomic_DNA"/>
</dbReference>
<organism evidence="2">
    <name type="scientific">Phaeodactylum tricornutum</name>
    <name type="common">Diatom</name>
    <dbReference type="NCBI Taxonomy" id="2850"/>
    <lineage>
        <taxon>Eukaryota</taxon>
        <taxon>Sar</taxon>
        <taxon>Stramenopiles</taxon>
        <taxon>Ochrophyta</taxon>
        <taxon>Bacillariophyta</taxon>
        <taxon>Bacillariophyceae</taxon>
        <taxon>Bacillariophycidae</taxon>
        <taxon>Naviculales</taxon>
        <taxon>Phaeodactylaceae</taxon>
        <taxon>Phaeodactylum</taxon>
    </lineage>
</organism>
<proteinExistence type="predicted"/>
<dbReference type="Proteomes" id="UP000836788">
    <property type="component" value="Chromosome 22"/>
</dbReference>
<dbReference type="InterPro" id="IPR036291">
    <property type="entry name" value="NAD(P)-bd_dom_sf"/>
</dbReference>
<dbReference type="GO" id="GO:0003978">
    <property type="term" value="F:UDP-glucose 4-epimerase activity"/>
    <property type="evidence" value="ECO:0007669"/>
    <property type="project" value="TreeGrafter"/>
</dbReference>
<dbReference type="PANTHER" id="PTHR43725">
    <property type="entry name" value="UDP-GLUCOSE 4-EPIMERASE"/>
    <property type="match status" value="1"/>
</dbReference>
<dbReference type="GO" id="GO:0005829">
    <property type="term" value="C:cytosol"/>
    <property type="evidence" value="ECO:0007669"/>
    <property type="project" value="TreeGrafter"/>
</dbReference>
<protein>
    <recommendedName>
        <fullName evidence="1">NAD-dependent epimerase/dehydratase domain-containing protein</fullName>
    </recommendedName>
</protein>
<evidence type="ECO:0000313" key="2">
    <source>
        <dbReference type="EMBL" id="CAG9286442.1"/>
    </source>
</evidence>
<dbReference type="AlphaFoldDB" id="A0A8J9S9U8"/>
<dbReference type="GO" id="GO:0005996">
    <property type="term" value="P:monosaccharide metabolic process"/>
    <property type="evidence" value="ECO:0007669"/>
    <property type="project" value="TreeGrafter"/>
</dbReference>
<dbReference type="SUPFAM" id="SSF51735">
    <property type="entry name" value="NAD(P)-binding Rossmann-fold domains"/>
    <property type="match status" value="1"/>
</dbReference>
<dbReference type="Gene3D" id="3.40.50.720">
    <property type="entry name" value="NAD(P)-binding Rossmann-like Domain"/>
    <property type="match status" value="1"/>
</dbReference>
<reference evidence="2" key="1">
    <citation type="submission" date="2022-02" db="EMBL/GenBank/DDBJ databases">
        <authorList>
            <person name="Giguere J D."/>
        </authorList>
    </citation>
    <scope>NUCLEOTIDE SEQUENCE</scope>
    <source>
        <strain evidence="2">CCAP 1055/1</strain>
    </source>
</reference>
<feature type="domain" description="NAD-dependent epimerase/dehydratase" evidence="1">
    <location>
        <begin position="21"/>
        <end position="241"/>
    </location>
</feature>